<name>A0A329BB05_9BURK</name>
<dbReference type="SUPFAM" id="SSF48208">
    <property type="entry name" value="Six-hairpin glycosidases"/>
    <property type="match status" value="1"/>
</dbReference>
<sequence>MSTSIEGYALLGDGETAALVSRDGSIDWLCWPRFDDDACFAALLGTPENGHWSMAPICPAVNQGRRYQQDTLVVETDFETADGAVRIIDFMPMRTTFSSVVRIVVGLRGSVRMKSTLRLRFNYGALPPWSTVEGESMIAKVGPDLVILRAPMRLEVKAHVTETEFDIREGSQFAFVLSYGPSHQPPPAAIDADAALFATQQFWRNWIGRFDDSKTDWPHEVRRSLLTLKALIHQSSGGLIAAPTTSLPETPGGKMNWDYRYCWLRDASFTLGALLNAGFDGEAQAWRDWLLRAIAGSPEHMRIMYRVDGSRHLAEWTVDALPGYKHSKPVRVGNAASTQHQIDVFGEVLDCLDLARRGGVPTSQQEAAVALKIVEHLATMWDSEGSGVWESRAEARQYTYSKVMAWVAFDRFIRHHEAAGTVNAVEPELFERIVAIRSLVHAQVCREGWNEGLGSFTQHYGGQEIDASLLLLPLVGFLPADEPRMAATISRIQRDLTEGGLIRRTKARLDGPNEGAFLACSCWMADCLILQGRTAEARAQFERVLAVSNELGLLSEEYNVPGKHLAGNFPQALTHLAIVNTALNLCGPTINRGGS</sequence>
<comment type="caution">
    <text evidence="3">The sequence shown here is derived from an EMBL/GenBank/DDBJ whole genome shotgun (WGS) entry which is preliminary data.</text>
</comment>
<dbReference type="InterPro" id="IPR045582">
    <property type="entry name" value="Trehalase-like_N"/>
</dbReference>
<evidence type="ECO:0000313" key="4">
    <source>
        <dbReference type="Proteomes" id="UP000248918"/>
    </source>
</evidence>
<feature type="domain" description="GH15-like" evidence="1">
    <location>
        <begin position="222"/>
        <end position="582"/>
    </location>
</feature>
<evidence type="ECO:0000313" key="3">
    <source>
        <dbReference type="EMBL" id="RAS17741.1"/>
    </source>
</evidence>
<evidence type="ECO:0000259" key="2">
    <source>
        <dbReference type="Pfam" id="PF19291"/>
    </source>
</evidence>
<dbReference type="Pfam" id="PF19291">
    <property type="entry name" value="TREH_N"/>
    <property type="match status" value="1"/>
</dbReference>
<dbReference type="RefSeq" id="WP_111935690.1">
    <property type="nucleotide sequence ID" value="NZ_CADFFP010000013.1"/>
</dbReference>
<dbReference type="GO" id="GO:0004553">
    <property type="term" value="F:hydrolase activity, hydrolyzing O-glycosyl compounds"/>
    <property type="evidence" value="ECO:0007669"/>
    <property type="project" value="UniProtKB-ARBA"/>
</dbReference>
<evidence type="ECO:0000259" key="1">
    <source>
        <dbReference type="Pfam" id="PF00723"/>
    </source>
</evidence>
<dbReference type="EMBL" id="QLTK01000045">
    <property type="protein sequence ID" value="RAS17741.1"/>
    <property type="molecule type" value="Genomic_DNA"/>
</dbReference>
<dbReference type="Pfam" id="PF00723">
    <property type="entry name" value="Glyco_hydro_15"/>
    <property type="match status" value="1"/>
</dbReference>
<accession>A0A329BB05</accession>
<dbReference type="InterPro" id="IPR008928">
    <property type="entry name" value="6-hairpin_glycosidase_sf"/>
</dbReference>
<dbReference type="GO" id="GO:0005975">
    <property type="term" value="P:carbohydrate metabolic process"/>
    <property type="evidence" value="ECO:0007669"/>
    <property type="project" value="InterPro"/>
</dbReference>
<organism evidence="3 4">
    <name type="scientific">Paraburkholderia bryophila</name>
    <dbReference type="NCBI Taxonomy" id="420952"/>
    <lineage>
        <taxon>Bacteria</taxon>
        <taxon>Pseudomonadati</taxon>
        <taxon>Pseudomonadota</taxon>
        <taxon>Betaproteobacteria</taxon>
        <taxon>Burkholderiales</taxon>
        <taxon>Burkholderiaceae</taxon>
        <taxon>Paraburkholderia</taxon>
    </lineage>
</organism>
<dbReference type="AlphaFoldDB" id="A0A329BB05"/>
<dbReference type="OrthoDB" id="3902805at2"/>
<proteinExistence type="predicted"/>
<dbReference type="Proteomes" id="UP000248918">
    <property type="component" value="Unassembled WGS sequence"/>
</dbReference>
<feature type="domain" description="Trehalase-like N-terminal" evidence="2">
    <location>
        <begin position="2"/>
        <end position="151"/>
    </location>
</feature>
<dbReference type="PANTHER" id="PTHR31616">
    <property type="entry name" value="TREHALASE"/>
    <property type="match status" value="1"/>
</dbReference>
<dbReference type="InterPro" id="IPR012341">
    <property type="entry name" value="6hp_glycosidase-like_sf"/>
</dbReference>
<reference evidence="3 4" key="1">
    <citation type="submission" date="2018-06" db="EMBL/GenBank/DDBJ databases">
        <title>Genomic Encyclopedia of Type Strains, Phase III (KMG-III): the genomes of soil and plant-associated and newly described type strains.</title>
        <authorList>
            <person name="Whitman W."/>
        </authorList>
    </citation>
    <scope>NUCLEOTIDE SEQUENCE [LARGE SCALE GENOMIC DNA]</scope>
    <source>
        <strain evidence="3 4">LMG 23644</strain>
    </source>
</reference>
<dbReference type="InterPro" id="IPR011613">
    <property type="entry name" value="GH15-like"/>
</dbReference>
<dbReference type="PANTHER" id="PTHR31616:SF0">
    <property type="entry name" value="GLUCAN 1,4-ALPHA-GLUCOSIDASE"/>
    <property type="match status" value="1"/>
</dbReference>
<gene>
    <name evidence="3" type="ORF">BX591_14513</name>
</gene>
<protein>
    <submittedName>
        <fullName evidence="3">GH15 family glucan-1,4-alpha-glucosidase</fullName>
    </submittedName>
</protein>
<dbReference type="Gene3D" id="1.50.10.10">
    <property type="match status" value="1"/>
</dbReference>